<sequence length="79" mass="9003">MPLDEIAGGCVEVIFRFLLEVLGEGFLRLLWAICQYTGAVMVWVCTFGQVWPLYRHEHLAGAAGLLAYALLTWWLVRTF</sequence>
<keyword evidence="1" id="KW-0472">Membrane</keyword>
<organism evidence="2 3">
    <name type="scientific">Roseimicrobium gellanilyticum</name>
    <dbReference type="NCBI Taxonomy" id="748857"/>
    <lineage>
        <taxon>Bacteria</taxon>
        <taxon>Pseudomonadati</taxon>
        <taxon>Verrucomicrobiota</taxon>
        <taxon>Verrucomicrobiia</taxon>
        <taxon>Verrucomicrobiales</taxon>
        <taxon>Verrucomicrobiaceae</taxon>
        <taxon>Roseimicrobium</taxon>
    </lineage>
</organism>
<gene>
    <name evidence="2" type="ORF">DES53_10872</name>
</gene>
<reference evidence="2 3" key="1">
    <citation type="submission" date="2018-06" db="EMBL/GenBank/DDBJ databases">
        <title>Genomic Encyclopedia of Type Strains, Phase IV (KMG-IV): sequencing the most valuable type-strain genomes for metagenomic binning, comparative biology and taxonomic classification.</title>
        <authorList>
            <person name="Goeker M."/>
        </authorList>
    </citation>
    <scope>NUCLEOTIDE SEQUENCE [LARGE SCALE GENOMIC DNA]</scope>
    <source>
        <strain evidence="2 3">DSM 25532</strain>
    </source>
</reference>
<feature type="transmembrane region" description="Helical" evidence="1">
    <location>
        <begin position="59"/>
        <end position="76"/>
    </location>
</feature>
<dbReference type="AlphaFoldDB" id="A0A366HEW2"/>
<keyword evidence="3" id="KW-1185">Reference proteome</keyword>
<dbReference type="Proteomes" id="UP000253426">
    <property type="component" value="Unassembled WGS sequence"/>
</dbReference>
<evidence type="ECO:0000256" key="1">
    <source>
        <dbReference type="SAM" id="Phobius"/>
    </source>
</evidence>
<accession>A0A366HEW2</accession>
<keyword evidence="1" id="KW-0812">Transmembrane</keyword>
<dbReference type="EMBL" id="QNRR01000008">
    <property type="protein sequence ID" value="RBP40365.1"/>
    <property type="molecule type" value="Genomic_DNA"/>
</dbReference>
<dbReference type="RefSeq" id="WP_113960238.1">
    <property type="nucleotide sequence ID" value="NZ_QNRR01000008.1"/>
</dbReference>
<keyword evidence="1" id="KW-1133">Transmembrane helix</keyword>
<protein>
    <submittedName>
        <fullName evidence="2">Uncharacterized protein</fullName>
    </submittedName>
</protein>
<name>A0A366HEW2_9BACT</name>
<evidence type="ECO:0000313" key="2">
    <source>
        <dbReference type="EMBL" id="RBP40365.1"/>
    </source>
</evidence>
<evidence type="ECO:0000313" key="3">
    <source>
        <dbReference type="Proteomes" id="UP000253426"/>
    </source>
</evidence>
<feature type="transmembrane region" description="Helical" evidence="1">
    <location>
        <begin position="26"/>
        <end position="47"/>
    </location>
</feature>
<proteinExistence type="predicted"/>
<comment type="caution">
    <text evidence="2">The sequence shown here is derived from an EMBL/GenBank/DDBJ whole genome shotgun (WGS) entry which is preliminary data.</text>
</comment>